<dbReference type="Proteomes" id="UP000886750">
    <property type="component" value="Unassembled WGS sequence"/>
</dbReference>
<dbReference type="PROSITE" id="PS51257">
    <property type="entry name" value="PROKAR_LIPOPROTEIN"/>
    <property type="match status" value="1"/>
</dbReference>
<dbReference type="Gene3D" id="1.20.1640.10">
    <property type="entry name" value="Multidrug efflux transporter AcrB transmembrane domain"/>
    <property type="match status" value="2"/>
</dbReference>
<proteinExistence type="inferred from homology"/>
<evidence type="ECO:0000256" key="2">
    <source>
        <dbReference type="ARBA" id="ARBA00010157"/>
    </source>
</evidence>
<comment type="caution">
    <text evidence="10">The sequence shown here is derived from an EMBL/GenBank/DDBJ whole genome shotgun (WGS) entry which is preliminary data.</text>
</comment>
<protein>
    <submittedName>
        <fullName evidence="10">MMPL family transporter</fullName>
    </submittedName>
</protein>
<evidence type="ECO:0000313" key="10">
    <source>
        <dbReference type="EMBL" id="HIY97489.1"/>
    </source>
</evidence>
<feature type="transmembrane region" description="Helical" evidence="8">
    <location>
        <begin position="289"/>
        <end position="312"/>
    </location>
</feature>
<feature type="transmembrane region" description="Helical" evidence="8">
    <location>
        <begin position="254"/>
        <end position="277"/>
    </location>
</feature>
<feature type="transmembrane region" description="Helical" evidence="8">
    <location>
        <begin position="160"/>
        <end position="178"/>
    </location>
</feature>
<evidence type="ECO:0000256" key="7">
    <source>
        <dbReference type="SAM" id="MobiDB-lite"/>
    </source>
</evidence>
<keyword evidence="6 8" id="KW-0472">Membrane</keyword>
<evidence type="ECO:0000256" key="1">
    <source>
        <dbReference type="ARBA" id="ARBA00004651"/>
    </source>
</evidence>
<feature type="transmembrane region" description="Helical" evidence="8">
    <location>
        <begin position="740"/>
        <end position="758"/>
    </location>
</feature>
<feature type="transmembrane region" description="Helical" evidence="8">
    <location>
        <begin position="212"/>
        <end position="233"/>
    </location>
</feature>
<name>A0A9D1ZXC9_9FIRM</name>
<dbReference type="InterPro" id="IPR050545">
    <property type="entry name" value="Mycobact_MmpL"/>
</dbReference>
<comment type="similarity">
    <text evidence="2">Belongs to the resistance-nodulation-cell division (RND) (TC 2.A.6) family. MmpL subfamily.</text>
</comment>
<reference evidence="10" key="1">
    <citation type="journal article" date="2021" name="PeerJ">
        <title>Extensive microbial diversity within the chicken gut microbiome revealed by metagenomics and culture.</title>
        <authorList>
            <person name="Gilroy R."/>
            <person name="Ravi A."/>
            <person name="Getino M."/>
            <person name="Pursley I."/>
            <person name="Horton D.L."/>
            <person name="Alikhan N.F."/>
            <person name="Baker D."/>
            <person name="Gharbi K."/>
            <person name="Hall N."/>
            <person name="Watson M."/>
            <person name="Adriaenssens E.M."/>
            <person name="Foster-Nyarko E."/>
            <person name="Jarju S."/>
            <person name="Secka A."/>
            <person name="Antonio M."/>
            <person name="Oren A."/>
            <person name="Chaudhuri R.R."/>
            <person name="La Ragione R."/>
            <person name="Hildebrand F."/>
            <person name="Pallen M.J."/>
        </authorList>
    </citation>
    <scope>NUCLEOTIDE SEQUENCE</scope>
    <source>
        <strain evidence="10">1345</strain>
    </source>
</reference>
<feature type="transmembrane region" description="Helical" evidence="8">
    <location>
        <begin position="12"/>
        <end position="33"/>
    </location>
</feature>
<dbReference type="EMBL" id="DXCQ01000067">
    <property type="protein sequence ID" value="HIY97489.1"/>
    <property type="molecule type" value="Genomic_DNA"/>
</dbReference>
<feature type="transmembrane region" description="Helical" evidence="8">
    <location>
        <begin position="790"/>
        <end position="811"/>
    </location>
</feature>
<feature type="region of interest" description="Disordered" evidence="7">
    <location>
        <begin position="910"/>
        <end position="941"/>
    </location>
</feature>
<reference evidence="10" key="2">
    <citation type="submission" date="2021-04" db="EMBL/GenBank/DDBJ databases">
        <authorList>
            <person name="Gilroy R."/>
        </authorList>
    </citation>
    <scope>NUCLEOTIDE SEQUENCE</scope>
    <source>
        <strain evidence="10">1345</strain>
    </source>
</reference>
<comment type="subcellular location">
    <subcellularLocation>
        <location evidence="1">Cell membrane</location>
        <topology evidence="1">Multi-pass membrane protein</topology>
    </subcellularLocation>
</comment>
<evidence type="ECO:0000256" key="4">
    <source>
        <dbReference type="ARBA" id="ARBA00022692"/>
    </source>
</evidence>
<dbReference type="AlphaFoldDB" id="A0A9D1ZXC9"/>
<feature type="transmembrane region" description="Helical" evidence="8">
    <location>
        <begin position="765"/>
        <end position="784"/>
    </location>
</feature>
<accession>A0A9D1ZXC9</accession>
<evidence type="ECO:0000256" key="6">
    <source>
        <dbReference type="ARBA" id="ARBA00023136"/>
    </source>
</evidence>
<keyword evidence="4 8" id="KW-0812">Transmembrane</keyword>
<dbReference type="InterPro" id="IPR004869">
    <property type="entry name" value="MMPL_dom"/>
</dbReference>
<feature type="transmembrane region" description="Helical" evidence="8">
    <location>
        <begin position="832"/>
        <end position="857"/>
    </location>
</feature>
<feature type="transmembrane region" description="Helical" evidence="8">
    <location>
        <begin position="185"/>
        <end position="206"/>
    </location>
</feature>
<evidence type="ECO:0000256" key="8">
    <source>
        <dbReference type="SAM" id="Phobius"/>
    </source>
</evidence>
<gene>
    <name evidence="10" type="ORF">H9729_07355</name>
</gene>
<dbReference type="PANTHER" id="PTHR33406">
    <property type="entry name" value="MEMBRANE PROTEIN MJ1562-RELATED"/>
    <property type="match status" value="1"/>
</dbReference>
<dbReference type="PANTHER" id="PTHR33406:SF6">
    <property type="entry name" value="MEMBRANE PROTEIN YDGH-RELATED"/>
    <property type="match status" value="1"/>
</dbReference>
<evidence type="ECO:0000256" key="3">
    <source>
        <dbReference type="ARBA" id="ARBA00022475"/>
    </source>
</evidence>
<evidence type="ECO:0000259" key="9">
    <source>
        <dbReference type="Pfam" id="PF03176"/>
    </source>
</evidence>
<keyword evidence="5 8" id="KW-1133">Transmembrane helix</keyword>
<evidence type="ECO:0000256" key="5">
    <source>
        <dbReference type="ARBA" id="ARBA00022989"/>
    </source>
</evidence>
<feature type="domain" description="Membrane transport protein MMPL" evidence="9">
    <location>
        <begin position="45"/>
        <end position="321"/>
    </location>
</feature>
<dbReference type="Pfam" id="PF03176">
    <property type="entry name" value="MMPL"/>
    <property type="match status" value="2"/>
</dbReference>
<feature type="transmembrane region" description="Helical" evidence="8">
    <location>
        <begin position="869"/>
        <end position="891"/>
    </location>
</feature>
<sequence length="941" mass="101210">MKRVADFVIKYRHVFTGVFLALVIACAAMIPFVETNYDMTKYLDGSAPSVVSLDKMEEQFGSVGTAQLMVKNVSESEARAIQTDILGVPGVSAVAFDAADESSYKDGNALYKIFLETGNYEVETDAVIDGIRAVLAERDIAMNGGAVQSQYLRTGVSGDMLIILAVALVIVFGILLLTSNSWADVLLFAVVVAGSLIINLGTNLFLGEISFVTKSICAVMQLALAMDYSIILLHRFDEEMDKGLNEREAISTALAKTFAPVSASSLTTVAGLVALMFMQFTIGFDIGMVLAKGVIISLLCVFFFMPAFVLMFSKLIQKSKHKSVYAAVKERSQRRREARAVRFAAYNAQNPAKRPKSIHTLADLQNSSKIAVSLALAALIVAGCVVQTDLQYSYVIDTSKYANAAINVENAEITAAFGTQNPFVVLVPQGDAEKEQQLTEMLLAYTYNGEKVINSAQGAADMGLYTDIGGLAPQAGEYAAQVLLAPGNFLSGIVSAQVQNVVQELCAQLEQWMEEDGYALLTEGKLTLFDAVSYAVQRDFFHNRADDLRSLLEANAGTADLAVTLFRSTMETQYTAASFAQTYAEYGVTAAQASSLWAALGAGEGESLAYAKIAEEAANSGIFSENGQYGAVVSAQSALYSLVGGNIDLLPILSAALENAQTQNELQAAAESLYRQISMFNNGEYSRLVFNLDLPISSDAAFAAVEQLHAAIAELYPESYIVCESYNYLDIKTSFEGDTVVVNLISFFAIFLIILITFRSLSIPVLLTVLIQGAIWVSSAINVLMGAPMFFVAFIVVMCIQMGATVDYAILMTDRYMAARQSMGKKESIAAAFDASIITILTSGSILVVAAFVVGIISRVAIISTIGYLLSRGCLISVLFVILALPQLLLLSDPVIRKTTLVGGKMLAERREKRVRRAPLSASEGGSEQANAPESAPTEEK</sequence>
<feature type="domain" description="Membrane transport protein MMPL" evidence="9">
    <location>
        <begin position="664"/>
        <end position="891"/>
    </location>
</feature>
<dbReference type="SUPFAM" id="SSF82866">
    <property type="entry name" value="Multidrug efflux transporter AcrB transmembrane domain"/>
    <property type="match status" value="2"/>
</dbReference>
<organism evidence="10 11">
    <name type="scientific">Candidatus Borkfalkia excrementigallinarum</name>
    <dbReference type="NCBI Taxonomy" id="2838506"/>
    <lineage>
        <taxon>Bacteria</taxon>
        <taxon>Bacillati</taxon>
        <taxon>Bacillota</taxon>
        <taxon>Clostridia</taxon>
        <taxon>Christensenellales</taxon>
        <taxon>Christensenellaceae</taxon>
        <taxon>Candidatus Borkfalkia</taxon>
    </lineage>
</organism>
<keyword evidence="3" id="KW-1003">Cell membrane</keyword>
<evidence type="ECO:0000313" key="11">
    <source>
        <dbReference type="Proteomes" id="UP000886750"/>
    </source>
</evidence>
<dbReference type="GO" id="GO:0005886">
    <property type="term" value="C:plasma membrane"/>
    <property type="evidence" value="ECO:0007669"/>
    <property type="project" value="UniProtKB-SubCell"/>
</dbReference>